<sequence>MSAVELNLAETFHGVDAQHLNYQRKTTQGLAPLLYISWMLSGASLGIFTIVQNISIPIIVQPHCYGALCAVIFCQMLYYDKGYRWYSAVGAFLLYAIACSGFEVGMVYASRFVEHHHHSDGLTMLWGILSDIFLFVGFVPQFIEIYKAREVYALSYLFLAMDSLGAVFSIMSLAFKDSFDGIAFAGYAVVLLAEIVIFLLALVLNPRARRTRAQLGSEPGSCDSSCAKAGPPLGKVDVEAQRAGAGAAEGVGLPVKVEPARAA</sequence>
<dbReference type="PANTHER" id="PTHR16201">
    <property type="entry name" value="SEVEN TRANSMEMBRANE PROTEIN 1-RELATED"/>
    <property type="match status" value="1"/>
</dbReference>
<dbReference type="AlphaFoldDB" id="A0A194S981"/>
<dbReference type="SMART" id="SM00679">
    <property type="entry name" value="CTNS"/>
    <property type="match status" value="1"/>
</dbReference>
<evidence type="ECO:0000313" key="6">
    <source>
        <dbReference type="EMBL" id="KPV77025.1"/>
    </source>
</evidence>
<evidence type="ECO:0000256" key="4">
    <source>
        <dbReference type="ARBA" id="ARBA00023136"/>
    </source>
</evidence>
<feature type="transmembrane region" description="Helical" evidence="5">
    <location>
        <begin position="85"/>
        <end position="109"/>
    </location>
</feature>
<evidence type="ECO:0000313" key="7">
    <source>
        <dbReference type="Proteomes" id="UP000053890"/>
    </source>
</evidence>
<dbReference type="Gene3D" id="1.20.1280.290">
    <property type="match status" value="2"/>
</dbReference>
<dbReference type="RefSeq" id="XP_018273074.1">
    <property type="nucleotide sequence ID" value="XM_018416115.1"/>
</dbReference>
<protein>
    <submittedName>
        <fullName evidence="6">Uncharacterized protein</fullName>
    </submittedName>
</protein>
<dbReference type="InterPro" id="IPR051415">
    <property type="entry name" value="LAAT-1"/>
</dbReference>
<evidence type="ECO:0000256" key="5">
    <source>
        <dbReference type="SAM" id="Phobius"/>
    </source>
</evidence>
<reference evidence="6 7" key="1">
    <citation type="journal article" date="2015" name="Front. Microbiol.">
        <title>Genome sequence of the plant growth promoting endophytic yeast Rhodotorula graminis WP1.</title>
        <authorList>
            <person name="Firrincieli A."/>
            <person name="Otillar R."/>
            <person name="Salamov A."/>
            <person name="Schmutz J."/>
            <person name="Khan Z."/>
            <person name="Redman R.S."/>
            <person name="Fleck N.D."/>
            <person name="Lindquist E."/>
            <person name="Grigoriev I.V."/>
            <person name="Doty S.L."/>
        </authorList>
    </citation>
    <scope>NUCLEOTIDE SEQUENCE [LARGE SCALE GENOMIC DNA]</scope>
    <source>
        <strain evidence="6 7">WP1</strain>
    </source>
</reference>
<evidence type="ECO:0000256" key="3">
    <source>
        <dbReference type="ARBA" id="ARBA00022989"/>
    </source>
</evidence>
<organism evidence="6 7">
    <name type="scientific">Rhodotorula graminis (strain WP1)</name>
    <dbReference type="NCBI Taxonomy" id="578459"/>
    <lineage>
        <taxon>Eukaryota</taxon>
        <taxon>Fungi</taxon>
        <taxon>Dikarya</taxon>
        <taxon>Basidiomycota</taxon>
        <taxon>Pucciniomycotina</taxon>
        <taxon>Microbotryomycetes</taxon>
        <taxon>Sporidiobolales</taxon>
        <taxon>Sporidiobolaceae</taxon>
        <taxon>Rhodotorula</taxon>
    </lineage>
</organism>
<feature type="transmembrane region" description="Helical" evidence="5">
    <location>
        <begin position="151"/>
        <end position="175"/>
    </location>
</feature>
<proteinExistence type="predicted"/>
<evidence type="ECO:0000256" key="2">
    <source>
        <dbReference type="ARBA" id="ARBA00022692"/>
    </source>
</evidence>
<feature type="transmembrane region" description="Helical" evidence="5">
    <location>
        <begin position="58"/>
        <end position="78"/>
    </location>
</feature>
<dbReference type="InterPro" id="IPR006603">
    <property type="entry name" value="PQ-loop_rpt"/>
</dbReference>
<feature type="transmembrane region" description="Helical" evidence="5">
    <location>
        <begin position="181"/>
        <end position="204"/>
    </location>
</feature>
<gene>
    <name evidence="6" type="ORF">RHOBADRAFT_51990</name>
</gene>
<dbReference type="OMA" id="YYEKKWS"/>
<feature type="transmembrane region" description="Helical" evidence="5">
    <location>
        <begin position="33"/>
        <end position="52"/>
    </location>
</feature>
<dbReference type="EMBL" id="KQ474075">
    <property type="protein sequence ID" value="KPV77025.1"/>
    <property type="molecule type" value="Genomic_DNA"/>
</dbReference>
<comment type="subcellular location">
    <subcellularLocation>
        <location evidence="1">Membrane</location>
        <topology evidence="1">Multi-pass membrane protein</topology>
    </subcellularLocation>
</comment>
<evidence type="ECO:0000256" key="1">
    <source>
        <dbReference type="ARBA" id="ARBA00004141"/>
    </source>
</evidence>
<feature type="transmembrane region" description="Helical" evidence="5">
    <location>
        <begin position="121"/>
        <end position="139"/>
    </location>
</feature>
<dbReference type="Pfam" id="PF04193">
    <property type="entry name" value="PQ-loop"/>
    <property type="match status" value="2"/>
</dbReference>
<keyword evidence="7" id="KW-1185">Reference proteome</keyword>
<dbReference type="PANTHER" id="PTHR16201:SF37">
    <property type="entry name" value="PQ-LOOP REPEAT-CONTAINING PROTEIN"/>
    <property type="match status" value="1"/>
</dbReference>
<keyword evidence="4 5" id="KW-0472">Membrane</keyword>
<keyword evidence="3 5" id="KW-1133">Transmembrane helix</keyword>
<keyword evidence="2 5" id="KW-0812">Transmembrane</keyword>
<dbReference type="GO" id="GO:0016020">
    <property type="term" value="C:membrane"/>
    <property type="evidence" value="ECO:0007669"/>
    <property type="project" value="UniProtKB-SubCell"/>
</dbReference>
<dbReference type="Proteomes" id="UP000053890">
    <property type="component" value="Unassembled WGS sequence"/>
</dbReference>
<name>A0A194S981_RHOGW</name>
<dbReference type="OrthoDB" id="407617at2759"/>
<accession>A0A194S981</accession>
<dbReference type="GeneID" id="28976563"/>